<protein>
    <submittedName>
        <fullName evidence="5">Glycosyltransferase</fullName>
        <ecNumber evidence="5">2.4.-.-</ecNumber>
    </submittedName>
</protein>
<evidence type="ECO:0000256" key="3">
    <source>
        <dbReference type="ARBA" id="ARBA00022679"/>
    </source>
</evidence>
<dbReference type="SUPFAM" id="SSF53448">
    <property type="entry name" value="Nucleotide-diphospho-sugar transferases"/>
    <property type="match status" value="1"/>
</dbReference>
<dbReference type="PANTHER" id="PTHR43685:SF5">
    <property type="entry name" value="GLYCOSYLTRANSFERASE EPSE-RELATED"/>
    <property type="match status" value="1"/>
</dbReference>
<comment type="similarity">
    <text evidence="1">Belongs to the glycosyltransferase 2 family.</text>
</comment>
<dbReference type="EMBL" id="JAQYXP010000003">
    <property type="protein sequence ID" value="MEN3236093.1"/>
    <property type="molecule type" value="Genomic_DNA"/>
</dbReference>
<comment type="caution">
    <text evidence="5">The sequence shown here is derived from an EMBL/GenBank/DDBJ whole genome shotgun (WGS) entry which is preliminary data.</text>
</comment>
<dbReference type="PANTHER" id="PTHR43685">
    <property type="entry name" value="GLYCOSYLTRANSFERASE"/>
    <property type="match status" value="1"/>
</dbReference>
<sequence length="283" mass="31454">MPAPLPAALPGRPSVSVLMSTYARETAANLEASLDSLWAQTVLPDQVVLVLDGPVGDDQEAVVARHAAGPHAARLDVLRLPDNVGLAHALNAGLARCTGHYTARMDSDDLCLPDRIELQTRCAMQTPDSDFLCSWNDEFFDGGGPVRLKVAPVTHEALIAALRWRNVIQHSTIFVRTDSLRAVGGYRAKYGLLEDYDLFVRLALRGARFRVIPKVLVHIRASLDQRRRRGGLRYALNEVRFRLDCRRAGFLDTRQFLVITALYTVFRLISGGLRNRLYALART</sequence>
<dbReference type="GO" id="GO:0016757">
    <property type="term" value="F:glycosyltransferase activity"/>
    <property type="evidence" value="ECO:0007669"/>
    <property type="project" value="UniProtKB-KW"/>
</dbReference>
<dbReference type="EC" id="2.4.-.-" evidence="5"/>
<name>A0ABU9ZX24_9HYPH</name>
<dbReference type="InterPro" id="IPR050834">
    <property type="entry name" value="Glycosyltransf_2"/>
</dbReference>
<organism evidence="5 6">
    <name type="scientific">Methylobacterium ajmalii</name>
    <dbReference type="NCBI Taxonomy" id="2738439"/>
    <lineage>
        <taxon>Bacteria</taxon>
        <taxon>Pseudomonadati</taxon>
        <taxon>Pseudomonadota</taxon>
        <taxon>Alphaproteobacteria</taxon>
        <taxon>Hyphomicrobiales</taxon>
        <taxon>Methylobacteriaceae</taxon>
        <taxon>Methylobacterium</taxon>
    </lineage>
</organism>
<evidence type="ECO:0000259" key="4">
    <source>
        <dbReference type="Pfam" id="PF00535"/>
    </source>
</evidence>
<keyword evidence="3 5" id="KW-0808">Transferase</keyword>
<keyword evidence="6" id="KW-1185">Reference proteome</keyword>
<evidence type="ECO:0000256" key="2">
    <source>
        <dbReference type="ARBA" id="ARBA00022676"/>
    </source>
</evidence>
<dbReference type="InterPro" id="IPR001173">
    <property type="entry name" value="Glyco_trans_2-like"/>
</dbReference>
<keyword evidence="2 5" id="KW-0328">Glycosyltransferase</keyword>
<dbReference type="Proteomes" id="UP001407347">
    <property type="component" value="Unassembled WGS sequence"/>
</dbReference>
<gene>
    <name evidence="5" type="ORF">PUR29_21310</name>
</gene>
<dbReference type="Gene3D" id="3.90.550.10">
    <property type="entry name" value="Spore Coat Polysaccharide Biosynthesis Protein SpsA, Chain A"/>
    <property type="match status" value="1"/>
</dbReference>
<evidence type="ECO:0000313" key="6">
    <source>
        <dbReference type="Proteomes" id="UP001407347"/>
    </source>
</evidence>
<feature type="domain" description="Glycosyltransferase 2-like" evidence="4">
    <location>
        <begin position="16"/>
        <end position="174"/>
    </location>
</feature>
<evidence type="ECO:0000313" key="5">
    <source>
        <dbReference type="EMBL" id="MEN3236093.1"/>
    </source>
</evidence>
<dbReference type="InterPro" id="IPR029044">
    <property type="entry name" value="Nucleotide-diphossugar_trans"/>
</dbReference>
<dbReference type="Pfam" id="PF00535">
    <property type="entry name" value="Glycos_transf_2"/>
    <property type="match status" value="1"/>
</dbReference>
<evidence type="ECO:0000256" key="1">
    <source>
        <dbReference type="ARBA" id="ARBA00006739"/>
    </source>
</evidence>
<accession>A0ABU9ZX24</accession>
<reference evidence="5 6" key="1">
    <citation type="journal article" date="2023" name="PLoS ONE">
        <title>Complete genome assembly of Hawai'i environmental nontuberculous mycobacteria reveals unexpected co-isolation with methylobacteria.</title>
        <authorList>
            <person name="Hendrix J."/>
            <person name="Epperson L.E."/>
            <person name="Tong E.I."/>
            <person name="Chan Y.L."/>
            <person name="Hasan N.A."/>
            <person name="Dawrs S.N."/>
            <person name="Norton G.J."/>
            <person name="Virdi R."/>
            <person name="Crooks J.L."/>
            <person name="Chan E.D."/>
            <person name="Honda J.R."/>
            <person name="Strong M."/>
        </authorList>
    </citation>
    <scope>NUCLEOTIDE SEQUENCE [LARGE SCALE GENOMIC DNA]</scope>
    <source>
        <strain evidence="5 6">NJH_HI04-1</strain>
    </source>
</reference>
<dbReference type="RefSeq" id="WP_082742692.1">
    <property type="nucleotide sequence ID" value="NZ_JAQYXP010000003.1"/>
</dbReference>
<proteinExistence type="inferred from homology"/>